<accession>A0AAE0AT89</accession>
<proteinExistence type="predicted"/>
<evidence type="ECO:0000313" key="3">
    <source>
        <dbReference type="Proteomes" id="UP001281410"/>
    </source>
</evidence>
<comment type="caution">
    <text evidence="2">The sequence shown here is derived from an EMBL/GenBank/DDBJ whole genome shotgun (WGS) entry which is preliminary data.</text>
</comment>
<dbReference type="AlphaFoldDB" id="A0AAE0AT89"/>
<organism evidence="2 3">
    <name type="scientific">Dipteronia sinensis</name>
    <dbReference type="NCBI Taxonomy" id="43782"/>
    <lineage>
        <taxon>Eukaryota</taxon>
        <taxon>Viridiplantae</taxon>
        <taxon>Streptophyta</taxon>
        <taxon>Embryophyta</taxon>
        <taxon>Tracheophyta</taxon>
        <taxon>Spermatophyta</taxon>
        <taxon>Magnoliopsida</taxon>
        <taxon>eudicotyledons</taxon>
        <taxon>Gunneridae</taxon>
        <taxon>Pentapetalae</taxon>
        <taxon>rosids</taxon>
        <taxon>malvids</taxon>
        <taxon>Sapindales</taxon>
        <taxon>Sapindaceae</taxon>
        <taxon>Hippocastanoideae</taxon>
        <taxon>Acereae</taxon>
        <taxon>Dipteronia</taxon>
    </lineage>
</organism>
<name>A0AAE0AT89_9ROSI</name>
<sequence length="87" mass="9338">MPFVEDPTLLPPAVKASQIEETEGRKEQSSGENWRHVSKCQQNPMTCHVKQDNMAGGVIAGGSLLSAYLQDHSEGGGGERESEILAS</sequence>
<feature type="region of interest" description="Disordered" evidence="1">
    <location>
        <begin position="1"/>
        <end position="35"/>
    </location>
</feature>
<dbReference type="EMBL" id="JANJYJ010000003">
    <property type="protein sequence ID" value="KAK3223801.1"/>
    <property type="molecule type" value="Genomic_DNA"/>
</dbReference>
<keyword evidence="3" id="KW-1185">Reference proteome</keyword>
<dbReference type="Proteomes" id="UP001281410">
    <property type="component" value="Unassembled WGS sequence"/>
</dbReference>
<reference evidence="2" key="1">
    <citation type="journal article" date="2023" name="Plant J.">
        <title>Genome sequences and population genomics provide insights into the demographic history, inbreeding, and mutation load of two 'living fossil' tree species of Dipteronia.</title>
        <authorList>
            <person name="Feng Y."/>
            <person name="Comes H.P."/>
            <person name="Chen J."/>
            <person name="Zhu S."/>
            <person name="Lu R."/>
            <person name="Zhang X."/>
            <person name="Li P."/>
            <person name="Qiu J."/>
            <person name="Olsen K.M."/>
            <person name="Qiu Y."/>
        </authorList>
    </citation>
    <scope>NUCLEOTIDE SEQUENCE</scope>
    <source>
        <strain evidence="2">NBL</strain>
    </source>
</reference>
<protein>
    <submittedName>
        <fullName evidence="2">Uncharacterized protein</fullName>
    </submittedName>
</protein>
<evidence type="ECO:0000313" key="2">
    <source>
        <dbReference type="EMBL" id="KAK3223801.1"/>
    </source>
</evidence>
<gene>
    <name evidence="2" type="ORF">Dsin_010826</name>
</gene>
<feature type="compositionally biased region" description="Basic and acidic residues" evidence="1">
    <location>
        <begin position="22"/>
        <end position="35"/>
    </location>
</feature>
<evidence type="ECO:0000256" key="1">
    <source>
        <dbReference type="SAM" id="MobiDB-lite"/>
    </source>
</evidence>